<comment type="similarity">
    <text evidence="11">Belongs to the tRNA nucleotidyltransferase/poly(A) polymerase family. Bacterial CCA-adding enzyme type 2 subfamily.</text>
</comment>
<feature type="binding site" evidence="11">
    <location>
        <position position="137"/>
    </location>
    <ligand>
        <name>CTP</name>
        <dbReference type="ChEBI" id="CHEBI:37563"/>
    </ligand>
</feature>
<reference evidence="14 15" key="1">
    <citation type="submission" date="2018-10" db="EMBL/GenBank/DDBJ databases">
        <title>Comparative functional genomics of the obligate endosymbiont Buchnera aphidicola.</title>
        <authorList>
            <person name="Chong R.A."/>
        </authorList>
    </citation>
    <scope>NUCLEOTIDE SEQUENCE [LARGE SCALE GENOMIC DNA]</scope>
    <source>
        <strain evidence="14 15">Mrh</strain>
    </source>
</reference>
<dbReference type="RefSeq" id="WP_158336275.1">
    <property type="nucleotide sequence ID" value="NZ_CP033004.1"/>
</dbReference>
<dbReference type="GO" id="GO:0000287">
    <property type="term" value="F:magnesium ion binding"/>
    <property type="evidence" value="ECO:0007669"/>
    <property type="project" value="UniProtKB-UniRule"/>
</dbReference>
<sequence>MKIYLVGGAIRDKLLDIQIKDRDWVVVGATPETLLNLKFKKVGKDFPVFLHPYSKEEYSLARIDRKCGYGHTGFKTYFSEKITLEEDLIRRDLTINAIAQDKHGSYIDFFNGLKDLKNRVLRHISPAFCEDPLRIFRVARFSATLNHLGFYIAKETMQLMIDMVKNGELMYLTQDRIWKETEKALNTRNPHVYFQILYHCNALSIAFPEINMACQYNLKRVYRYYKIFNFKSNVFLEIARISNLNQEIDIRFSYLCNIICQVKRCYFDNCSFEFYDLISKKLIEMLCKRLCVPAYIKSLSIIFSAWFKFLSVIHLQSSENIIMFFNKVDAWRKPYRINKLSVLIDLYMFSFMNIEVKNICQGDFLKNTFNVSNKISTKSILCSGFSGIEIRNELVRLRVIAINIFRKNF</sequence>
<evidence type="ECO:0000256" key="3">
    <source>
        <dbReference type="ARBA" id="ARBA00022694"/>
    </source>
</evidence>
<dbReference type="PIRSF" id="PIRSF000813">
    <property type="entry name" value="CCA_bact"/>
    <property type="match status" value="1"/>
</dbReference>
<comment type="catalytic activity">
    <reaction evidence="11">
        <text>a tRNA precursor + 2 CTP + ATP = a tRNA with a 3' CCA end + 3 diphosphate</text>
        <dbReference type="Rhea" id="RHEA:14433"/>
        <dbReference type="Rhea" id="RHEA-COMP:10465"/>
        <dbReference type="Rhea" id="RHEA-COMP:10468"/>
        <dbReference type="ChEBI" id="CHEBI:30616"/>
        <dbReference type="ChEBI" id="CHEBI:33019"/>
        <dbReference type="ChEBI" id="CHEBI:37563"/>
        <dbReference type="ChEBI" id="CHEBI:74896"/>
        <dbReference type="ChEBI" id="CHEBI:83071"/>
        <dbReference type="EC" id="2.7.7.72"/>
    </reaction>
</comment>
<evidence type="ECO:0000256" key="4">
    <source>
        <dbReference type="ARBA" id="ARBA00022695"/>
    </source>
</evidence>
<keyword evidence="3 11" id="KW-0819">tRNA processing</keyword>
<gene>
    <name evidence="11" type="primary">cca</name>
    <name evidence="14" type="ORF">D9V73_00275</name>
</gene>
<dbReference type="InterPro" id="IPR050124">
    <property type="entry name" value="tRNA_CCA-adding_enzyme"/>
</dbReference>
<keyword evidence="9 11" id="KW-0460">Magnesium</keyword>
<dbReference type="PANTHER" id="PTHR47545">
    <property type="entry name" value="MULTIFUNCTIONAL CCA PROTEIN"/>
    <property type="match status" value="1"/>
</dbReference>
<dbReference type="Proteomes" id="UP000298566">
    <property type="component" value="Chromosome"/>
</dbReference>
<dbReference type="GO" id="GO:0000049">
    <property type="term" value="F:tRNA binding"/>
    <property type="evidence" value="ECO:0007669"/>
    <property type="project" value="UniProtKB-UniRule"/>
</dbReference>
<dbReference type="Pfam" id="PF12627">
    <property type="entry name" value="PolyA_pol_RNAbd"/>
    <property type="match status" value="1"/>
</dbReference>
<dbReference type="GO" id="GO:0001680">
    <property type="term" value="P:tRNA 3'-terminal CCA addition"/>
    <property type="evidence" value="ECO:0007669"/>
    <property type="project" value="UniProtKB-UniRule"/>
</dbReference>
<keyword evidence="5 11" id="KW-0479">Metal-binding</keyword>
<comment type="catalytic activity">
    <reaction evidence="11">
        <text>a tRNA with a 3' CCA end + 2 CTP + ATP = a tRNA with a 3' CCACCA end + 3 diphosphate</text>
        <dbReference type="Rhea" id="RHEA:76235"/>
        <dbReference type="Rhea" id="RHEA-COMP:10468"/>
        <dbReference type="Rhea" id="RHEA-COMP:18655"/>
        <dbReference type="ChEBI" id="CHEBI:30616"/>
        <dbReference type="ChEBI" id="CHEBI:33019"/>
        <dbReference type="ChEBI" id="CHEBI:37563"/>
        <dbReference type="ChEBI" id="CHEBI:83071"/>
        <dbReference type="ChEBI" id="CHEBI:195187"/>
    </reaction>
</comment>
<evidence type="ECO:0000256" key="9">
    <source>
        <dbReference type="ARBA" id="ARBA00022842"/>
    </source>
</evidence>
<dbReference type="Gene3D" id="1.10.3090.10">
    <property type="entry name" value="cca-adding enzyme, domain 2"/>
    <property type="match status" value="1"/>
</dbReference>
<feature type="binding site" evidence="11">
    <location>
        <position position="21"/>
    </location>
    <ligand>
        <name>Mg(2+)</name>
        <dbReference type="ChEBI" id="CHEBI:18420"/>
    </ligand>
</feature>
<keyword evidence="2 11" id="KW-0808">Transferase</keyword>
<dbReference type="GO" id="GO:0004810">
    <property type="term" value="F:CCA tRNA nucleotidyltransferase activity"/>
    <property type="evidence" value="ECO:0007669"/>
    <property type="project" value="UniProtKB-UniRule"/>
</dbReference>
<dbReference type="GO" id="GO:0005524">
    <property type="term" value="F:ATP binding"/>
    <property type="evidence" value="ECO:0007669"/>
    <property type="project" value="UniProtKB-UniRule"/>
</dbReference>
<feature type="binding site" evidence="11">
    <location>
        <position position="8"/>
    </location>
    <ligand>
        <name>CTP</name>
        <dbReference type="ChEBI" id="CHEBI:37563"/>
    </ligand>
</feature>
<feature type="binding site" evidence="11">
    <location>
        <position position="11"/>
    </location>
    <ligand>
        <name>ATP</name>
        <dbReference type="ChEBI" id="CHEBI:30616"/>
    </ligand>
</feature>
<dbReference type="InterPro" id="IPR032828">
    <property type="entry name" value="PolyA_RNA-bd"/>
</dbReference>
<dbReference type="GO" id="GO:0160016">
    <property type="term" value="F:CCACCA tRNA nucleotidyltransferase activity"/>
    <property type="evidence" value="ECO:0007669"/>
    <property type="project" value="RHEA"/>
</dbReference>
<feature type="binding site" evidence="11">
    <location>
        <position position="11"/>
    </location>
    <ligand>
        <name>CTP</name>
        <dbReference type="ChEBI" id="CHEBI:37563"/>
    </ligand>
</feature>
<feature type="binding site" evidence="11">
    <location>
        <position position="91"/>
    </location>
    <ligand>
        <name>ATP</name>
        <dbReference type="ChEBI" id="CHEBI:30616"/>
    </ligand>
</feature>
<dbReference type="GO" id="GO:0042245">
    <property type="term" value="P:RNA repair"/>
    <property type="evidence" value="ECO:0007669"/>
    <property type="project" value="UniProtKB-KW"/>
</dbReference>
<comment type="function">
    <text evidence="11">Catalyzes the addition and repair of the essential 3'-terminal CCA sequence in tRNAs without using a nucleic acid template. Adds these three nucleotides in the order of C, C, and A to the tRNA nucleotide-73, using CTP and ATP as substrates and producing inorganic pyrophosphate. tRNA 3'-terminal CCA addition is required both for tRNA processing and repair. Also involved in tRNA surveillance by mediating tandem CCA addition to generate a CCACCA at the 3' terminus of unstable tRNAs. While stable tRNAs receive only 3'-terminal CCA, unstable tRNAs are marked with CCACCA and rapidly degraded.</text>
</comment>
<evidence type="ECO:0000256" key="1">
    <source>
        <dbReference type="ARBA" id="ARBA00001946"/>
    </source>
</evidence>
<feature type="domain" description="Poly A polymerase head" evidence="12">
    <location>
        <begin position="3"/>
        <end position="122"/>
    </location>
</feature>
<protein>
    <recommendedName>
        <fullName evidence="11">CCA-adding enzyme</fullName>
        <ecNumber evidence="11">2.7.7.72</ecNumber>
    </recommendedName>
    <alternativeName>
        <fullName evidence="11">CCA tRNA nucleotidyltransferase</fullName>
    </alternativeName>
    <alternativeName>
        <fullName evidence="11">tRNA CCA-pyrophosphorylase</fullName>
    </alternativeName>
    <alternativeName>
        <fullName evidence="11">tRNA adenylyl-/cytidylyl- transferase</fullName>
    </alternativeName>
    <alternativeName>
        <fullName evidence="11">tRNA nucleotidyltransferase</fullName>
    </alternativeName>
    <alternativeName>
        <fullName evidence="11">tRNA-NT</fullName>
    </alternativeName>
</protein>
<keyword evidence="7 11" id="KW-0692">RNA repair</keyword>
<feature type="binding site" evidence="11">
    <location>
        <position position="140"/>
    </location>
    <ligand>
        <name>ATP</name>
        <dbReference type="ChEBI" id="CHEBI:30616"/>
    </ligand>
</feature>
<feature type="binding site" evidence="11">
    <location>
        <position position="137"/>
    </location>
    <ligand>
        <name>ATP</name>
        <dbReference type="ChEBI" id="CHEBI:30616"/>
    </ligand>
</feature>
<evidence type="ECO:0000256" key="5">
    <source>
        <dbReference type="ARBA" id="ARBA00022723"/>
    </source>
</evidence>
<evidence type="ECO:0000256" key="6">
    <source>
        <dbReference type="ARBA" id="ARBA00022741"/>
    </source>
</evidence>
<keyword evidence="4 11" id="KW-0548">Nucleotidyltransferase</keyword>
<dbReference type="OrthoDB" id="9805698at2"/>
<evidence type="ECO:0000256" key="10">
    <source>
        <dbReference type="ARBA" id="ARBA00022884"/>
    </source>
</evidence>
<dbReference type="InterPro" id="IPR043519">
    <property type="entry name" value="NT_sf"/>
</dbReference>
<evidence type="ECO:0000259" key="12">
    <source>
        <dbReference type="Pfam" id="PF01743"/>
    </source>
</evidence>
<dbReference type="EC" id="2.7.7.72" evidence="11"/>
<keyword evidence="8 11" id="KW-0067">ATP-binding</keyword>
<keyword evidence="10 11" id="KW-0694">RNA-binding</keyword>
<evidence type="ECO:0000256" key="7">
    <source>
        <dbReference type="ARBA" id="ARBA00022800"/>
    </source>
</evidence>
<dbReference type="PANTHER" id="PTHR47545:SF1">
    <property type="entry name" value="MULTIFUNCTIONAL CCA PROTEIN"/>
    <property type="match status" value="1"/>
</dbReference>
<evidence type="ECO:0000256" key="8">
    <source>
        <dbReference type="ARBA" id="ARBA00022840"/>
    </source>
</evidence>
<evidence type="ECO:0000259" key="13">
    <source>
        <dbReference type="Pfam" id="PF12627"/>
    </source>
</evidence>
<name>A0A4D6Y2K2_BUCMH</name>
<dbReference type="SUPFAM" id="SSF81301">
    <property type="entry name" value="Nucleotidyltransferase"/>
    <property type="match status" value="1"/>
</dbReference>
<feature type="binding site" evidence="11">
    <location>
        <position position="8"/>
    </location>
    <ligand>
        <name>ATP</name>
        <dbReference type="ChEBI" id="CHEBI:30616"/>
    </ligand>
</feature>
<feature type="binding site" evidence="11">
    <location>
        <position position="23"/>
    </location>
    <ligand>
        <name>Mg(2+)</name>
        <dbReference type="ChEBI" id="CHEBI:18420"/>
    </ligand>
</feature>
<feature type="binding site" evidence="11">
    <location>
        <position position="91"/>
    </location>
    <ligand>
        <name>CTP</name>
        <dbReference type="ChEBI" id="CHEBI:37563"/>
    </ligand>
</feature>
<evidence type="ECO:0000256" key="2">
    <source>
        <dbReference type="ARBA" id="ARBA00022679"/>
    </source>
</evidence>
<evidence type="ECO:0000313" key="15">
    <source>
        <dbReference type="Proteomes" id="UP000298566"/>
    </source>
</evidence>
<organism evidence="14 15">
    <name type="scientific">Buchnera aphidicola subsp. Melaphis rhois</name>
    <dbReference type="NCBI Taxonomy" id="118103"/>
    <lineage>
        <taxon>Bacteria</taxon>
        <taxon>Pseudomonadati</taxon>
        <taxon>Pseudomonadota</taxon>
        <taxon>Gammaproteobacteria</taxon>
        <taxon>Enterobacterales</taxon>
        <taxon>Erwiniaceae</taxon>
        <taxon>Buchnera</taxon>
    </lineage>
</organism>
<dbReference type="InterPro" id="IPR012006">
    <property type="entry name" value="CCA_bact"/>
</dbReference>
<accession>A0A4D6Y2K2</accession>
<comment type="miscellaneous">
    <text evidence="11">A single active site specifically recognizes both ATP and CTP and is responsible for their addition.</text>
</comment>
<keyword evidence="6 11" id="KW-0547">Nucleotide-binding</keyword>
<feature type="domain" description="tRNA nucleotidyltransferase/poly(A) polymerase RNA and SrmB- binding" evidence="13">
    <location>
        <begin position="149"/>
        <end position="212"/>
    </location>
</feature>
<dbReference type="InterPro" id="IPR002646">
    <property type="entry name" value="PolA_pol_head_dom"/>
</dbReference>
<dbReference type="AlphaFoldDB" id="A0A4D6Y2K2"/>
<dbReference type="SUPFAM" id="SSF81891">
    <property type="entry name" value="Poly A polymerase C-terminal region-like"/>
    <property type="match status" value="1"/>
</dbReference>
<dbReference type="EMBL" id="CP033004">
    <property type="protein sequence ID" value="QCI23099.1"/>
    <property type="molecule type" value="Genomic_DNA"/>
</dbReference>
<dbReference type="Gene3D" id="3.30.460.10">
    <property type="entry name" value="Beta Polymerase, domain 2"/>
    <property type="match status" value="1"/>
</dbReference>
<evidence type="ECO:0000256" key="11">
    <source>
        <dbReference type="HAMAP-Rule" id="MF_01262"/>
    </source>
</evidence>
<evidence type="ECO:0000313" key="14">
    <source>
        <dbReference type="EMBL" id="QCI23099.1"/>
    </source>
</evidence>
<comment type="cofactor">
    <cofactor evidence="1 11">
        <name>Mg(2+)</name>
        <dbReference type="ChEBI" id="CHEBI:18420"/>
    </cofactor>
</comment>
<dbReference type="HAMAP" id="MF_01262">
    <property type="entry name" value="CCA_bact_type2"/>
    <property type="match status" value="1"/>
</dbReference>
<proteinExistence type="inferred from homology"/>
<dbReference type="Pfam" id="PF01743">
    <property type="entry name" value="PolyA_pol"/>
    <property type="match status" value="1"/>
</dbReference>
<feature type="binding site" evidence="11">
    <location>
        <position position="140"/>
    </location>
    <ligand>
        <name>CTP</name>
        <dbReference type="ChEBI" id="CHEBI:37563"/>
    </ligand>
</feature>